<dbReference type="EMBL" id="CM055094">
    <property type="protein sequence ID" value="KAJ7561558.1"/>
    <property type="molecule type" value="Genomic_DNA"/>
</dbReference>
<name>A0ACC2E4V6_DIPCM</name>
<evidence type="ECO:0000313" key="1">
    <source>
        <dbReference type="EMBL" id="KAJ7561558.1"/>
    </source>
</evidence>
<accession>A0ACC2E4V6</accession>
<sequence>MVIDYLPVIGCNTAFVCLCEIEYTDDYKWVMVIFYVPISGCNRQHLCGGRVCVCVCVCVCEREREREMTRTRAVESPRWWSKDTIAVVTGGNKGIGFEIVRQLAGQGTTTILTARDESRGQQALIALKKDGLDVIFHQLDVTDPRSIGKLATWIKERFGGLDILVNNAGVAWSSCPDKVLAAKEVLNTNYYGVKNLTHALLPLFRPSAAGSRVVNVSSMAGQLAAVGNNKWKEQLSGEDNLNEEVIECFIQAYLKDRAEGVDTVLLIPNKEVFEAYGDYTLSKAACNAHTRVVARDLANRKEGEKVFVNCMCPGITSTAMSQNKGHSVEEGADTAVWLVLRPASECVTGKFFLKRQDRGFFYIREAFSIDAQSMIPEK</sequence>
<organism evidence="1 2">
    <name type="scientific">Diphasiastrum complanatum</name>
    <name type="common">Issler's clubmoss</name>
    <name type="synonym">Lycopodium complanatum</name>
    <dbReference type="NCBI Taxonomy" id="34168"/>
    <lineage>
        <taxon>Eukaryota</taxon>
        <taxon>Viridiplantae</taxon>
        <taxon>Streptophyta</taxon>
        <taxon>Embryophyta</taxon>
        <taxon>Tracheophyta</taxon>
        <taxon>Lycopodiopsida</taxon>
        <taxon>Lycopodiales</taxon>
        <taxon>Lycopodiaceae</taxon>
        <taxon>Lycopodioideae</taxon>
        <taxon>Diphasiastrum</taxon>
    </lineage>
</organism>
<evidence type="ECO:0000313" key="2">
    <source>
        <dbReference type="Proteomes" id="UP001162992"/>
    </source>
</evidence>
<keyword evidence="2" id="KW-1185">Reference proteome</keyword>
<gene>
    <name evidence="1" type="ORF">O6H91_03G033100</name>
</gene>
<dbReference type="Proteomes" id="UP001162992">
    <property type="component" value="Chromosome 3"/>
</dbReference>
<reference evidence="2" key="1">
    <citation type="journal article" date="2024" name="Proc. Natl. Acad. Sci. U.S.A.">
        <title>Extraordinary preservation of gene collinearity over three hundred million years revealed in homosporous lycophytes.</title>
        <authorList>
            <person name="Li C."/>
            <person name="Wickell D."/>
            <person name="Kuo L.Y."/>
            <person name="Chen X."/>
            <person name="Nie B."/>
            <person name="Liao X."/>
            <person name="Peng D."/>
            <person name="Ji J."/>
            <person name="Jenkins J."/>
            <person name="Williams M."/>
            <person name="Shu S."/>
            <person name="Plott C."/>
            <person name="Barry K."/>
            <person name="Rajasekar S."/>
            <person name="Grimwood J."/>
            <person name="Han X."/>
            <person name="Sun S."/>
            <person name="Hou Z."/>
            <person name="He W."/>
            <person name="Dai G."/>
            <person name="Sun C."/>
            <person name="Schmutz J."/>
            <person name="Leebens-Mack J.H."/>
            <person name="Li F.W."/>
            <person name="Wang L."/>
        </authorList>
    </citation>
    <scope>NUCLEOTIDE SEQUENCE [LARGE SCALE GENOMIC DNA]</scope>
    <source>
        <strain evidence="2">cv. PW_Plant_1</strain>
    </source>
</reference>
<protein>
    <submittedName>
        <fullName evidence="1">Uncharacterized protein</fullName>
    </submittedName>
</protein>
<comment type="caution">
    <text evidence="1">The sequence shown here is derived from an EMBL/GenBank/DDBJ whole genome shotgun (WGS) entry which is preliminary data.</text>
</comment>
<proteinExistence type="predicted"/>